<accession>A0A0F9FN24</accession>
<protein>
    <submittedName>
        <fullName evidence="2">Uncharacterized protein</fullName>
    </submittedName>
</protein>
<evidence type="ECO:0000313" key="2">
    <source>
        <dbReference type="EMBL" id="KKL87633.1"/>
    </source>
</evidence>
<feature type="region of interest" description="Disordered" evidence="1">
    <location>
        <begin position="1"/>
        <end position="45"/>
    </location>
</feature>
<dbReference type="AlphaFoldDB" id="A0A0F9FN24"/>
<comment type="caution">
    <text evidence="2">The sequence shown here is derived from an EMBL/GenBank/DDBJ whole genome shotgun (WGS) entry which is preliminary data.</text>
</comment>
<feature type="compositionally biased region" description="Basic and acidic residues" evidence="1">
    <location>
        <begin position="35"/>
        <end position="45"/>
    </location>
</feature>
<dbReference type="EMBL" id="LAZR01020783">
    <property type="protein sequence ID" value="KKL87633.1"/>
    <property type="molecule type" value="Genomic_DNA"/>
</dbReference>
<gene>
    <name evidence="2" type="ORF">LCGC14_1932710</name>
</gene>
<sequence length="124" mass="14162">MEPTVRWSLTQREKGSPVMTDLPEDEWTNPNTPERPGEHTVTHEELAAETKTVLTTLAREMEKVRDQLYHLNKTHTVALMAAEMYVHLPNFDNETAARIAKVLYREVQKTLETDNIITGHIPAA</sequence>
<proteinExistence type="predicted"/>
<reference evidence="2" key="1">
    <citation type="journal article" date="2015" name="Nature">
        <title>Complex archaea that bridge the gap between prokaryotes and eukaryotes.</title>
        <authorList>
            <person name="Spang A."/>
            <person name="Saw J.H."/>
            <person name="Jorgensen S.L."/>
            <person name="Zaremba-Niedzwiedzka K."/>
            <person name="Martijn J."/>
            <person name="Lind A.E."/>
            <person name="van Eijk R."/>
            <person name="Schleper C."/>
            <person name="Guy L."/>
            <person name="Ettema T.J."/>
        </authorList>
    </citation>
    <scope>NUCLEOTIDE SEQUENCE</scope>
</reference>
<evidence type="ECO:0000256" key="1">
    <source>
        <dbReference type="SAM" id="MobiDB-lite"/>
    </source>
</evidence>
<organism evidence="2">
    <name type="scientific">marine sediment metagenome</name>
    <dbReference type="NCBI Taxonomy" id="412755"/>
    <lineage>
        <taxon>unclassified sequences</taxon>
        <taxon>metagenomes</taxon>
        <taxon>ecological metagenomes</taxon>
    </lineage>
</organism>
<name>A0A0F9FN24_9ZZZZ</name>